<comment type="similarity">
    <text evidence="1 8">Belongs to the CoaE family.</text>
</comment>
<keyword evidence="6 8" id="KW-0067">ATP-binding</keyword>
<evidence type="ECO:0000313" key="10">
    <source>
        <dbReference type="EMBL" id="MCC9274515.1"/>
    </source>
</evidence>
<dbReference type="UniPathway" id="UPA00241">
    <property type="reaction ID" value="UER00356"/>
</dbReference>
<dbReference type="EMBL" id="JXKD01000001">
    <property type="protein sequence ID" value="OJG12245.1"/>
    <property type="molecule type" value="Genomic_DNA"/>
</dbReference>
<keyword evidence="4 8" id="KW-0547">Nucleotide-binding</keyword>
<reference evidence="10" key="2">
    <citation type="journal article" date="2021" name="PeerJ">
        <title>Extensive microbial diversity within the chicken gut microbiome revealed by metagenomics and culture.</title>
        <authorList>
            <person name="Gilroy R."/>
            <person name="Ravi A."/>
            <person name="Getino M."/>
            <person name="Pursley I."/>
            <person name="Horton D.L."/>
            <person name="Alikhan N.F."/>
            <person name="Baker D."/>
            <person name="Gharbi K."/>
            <person name="Hall N."/>
            <person name="Watson M."/>
            <person name="Adriaenssens E.M."/>
            <person name="Foster-Nyarko E."/>
            <person name="Jarju S."/>
            <person name="Secka A."/>
            <person name="Antonio M."/>
            <person name="Oren A."/>
            <person name="Chaudhuri R.R."/>
            <person name="La Ragione R."/>
            <person name="Hildebrand F."/>
            <person name="Pallen M.J."/>
        </authorList>
    </citation>
    <scope>NUCLEOTIDE SEQUENCE</scope>
    <source>
        <strain evidence="10">150</strain>
    </source>
</reference>
<sequence length="199" mass="22182">MTRVLGLTGGIATGKSTVVSIFRALGFPIVDGDEIARLIVEPGKPALAAIADHFGSAVLFENGELNRKKLGEIIFSNPPKREALDQLLDPYLREAILQQVAEKKQEAPLVIVDIPLLFERKYESVVDQVAVVYVPESVQLTRLMARDQLSENEAWARIRSQLPIDRKKEQAAVVFDNQGSVDATKKQVMDWLKQEQFIS</sequence>
<evidence type="ECO:0000256" key="3">
    <source>
        <dbReference type="ARBA" id="ARBA00022679"/>
    </source>
</evidence>
<organism evidence="11 12">
    <name type="scientific">Enterococcus aquimarinus</name>
    <dbReference type="NCBI Taxonomy" id="328396"/>
    <lineage>
        <taxon>Bacteria</taxon>
        <taxon>Bacillati</taxon>
        <taxon>Bacillota</taxon>
        <taxon>Bacilli</taxon>
        <taxon>Lactobacillales</taxon>
        <taxon>Enterococcaceae</taxon>
        <taxon>Enterococcus</taxon>
    </lineage>
</organism>
<evidence type="ECO:0000256" key="2">
    <source>
        <dbReference type="ARBA" id="ARBA00022490"/>
    </source>
</evidence>
<dbReference type="HAMAP" id="MF_00376">
    <property type="entry name" value="Dephospho_CoA_kinase"/>
    <property type="match status" value="1"/>
</dbReference>
<dbReference type="EC" id="2.7.1.24" evidence="8 9"/>
<dbReference type="Pfam" id="PF01121">
    <property type="entry name" value="CoaE"/>
    <property type="match status" value="1"/>
</dbReference>
<keyword evidence="12" id="KW-1185">Reference proteome</keyword>
<dbReference type="SUPFAM" id="SSF52540">
    <property type="entry name" value="P-loop containing nucleoside triphosphate hydrolases"/>
    <property type="match status" value="1"/>
</dbReference>
<dbReference type="GO" id="GO:0015937">
    <property type="term" value="P:coenzyme A biosynthetic process"/>
    <property type="evidence" value="ECO:0007669"/>
    <property type="project" value="UniProtKB-UniRule"/>
</dbReference>
<feature type="binding site" evidence="8">
    <location>
        <begin position="12"/>
        <end position="17"/>
    </location>
    <ligand>
        <name>ATP</name>
        <dbReference type="ChEBI" id="CHEBI:30616"/>
    </ligand>
</feature>
<dbReference type="GO" id="GO:0004140">
    <property type="term" value="F:dephospho-CoA kinase activity"/>
    <property type="evidence" value="ECO:0007669"/>
    <property type="project" value="UniProtKB-UniRule"/>
</dbReference>
<keyword evidence="2 8" id="KW-0963">Cytoplasm</keyword>
<dbReference type="FunFam" id="3.40.50.300:FF:000991">
    <property type="entry name" value="Dephospho-CoA kinase"/>
    <property type="match status" value="1"/>
</dbReference>
<evidence type="ECO:0000256" key="6">
    <source>
        <dbReference type="ARBA" id="ARBA00022840"/>
    </source>
</evidence>
<dbReference type="AlphaFoldDB" id="A0A1L8QXN6"/>
<dbReference type="OrthoDB" id="9812943at2"/>
<dbReference type="STRING" id="328396.RU93_GL000175"/>
<evidence type="ECO:0000256" key="1">
    <source>
        <dbReference type="ARBA" id="ARBA00009018"/>
    </source>
</evidence>
<dbReference type="PROSITE" id="PS51219">
    <property type="entry name" value="DPCK"/>
    <property type="match status" value="1"/>
</dbReference>
<evidence type="ECO:0000256" key="4">
    <source>
        <dbReference type="ARBA" id="ARBA00022741"/>
    </source>
</evidence>
<reference evidence="10" key="3">
    <citation type="submission" date="2021-11" db="EMBL/GenBank/DDBJ databases">
        <authorList>
            <person name="Gilroy R."/>
        </authorList>
    </citation>
    <scope>NUCLEOTIDE SEQUENCE</scope>
    <source>
        <strain evidence="10">150</strain>
    </source>
</reference>
<keyword evidence="7 8" id="KW-0173">Coenzyme A biosynthesis</keyword>
<comment type="catalytic activity">
    <reaction evidence="8">
        <text>3'-dephospho-CoA + ATP = ADP + CoA + H(+)</text>
        <dbReference type="Rhea" id="RHEA:18245"/>
        <dbReference type="ChEBI" id="CHEBI:15378"/>
        <dbReference type="ChEBI" id="CHEBI:30616"/>
        <dbReference type="ChEBI" id="CHEBI:57287"/>
        <dbReference type="ChEBI" id="CHEBI:57328"/>
        <dbReference type="ChEBI" id="CHEBI:456216"/>
        <dbReference type="EC" id="2.7.1.24"/>
    </reaction>
</comment>
<comment type="function">
    <text evidence="8">Catalyzes the phosphorylation of the 3'-hydroxyl group of dephosphocoenzyme A to form coenzyme A.</text>
</comment>
<dbReference type="InterPro" id="IPR027417">
    <property type="entry name" value="P-loop_NTPase"/>
</dbReference>
<dbReference type="PANTHER" id="PTHR10695">
    <property type="entry name" value="DEPHOSPHO-COA KINASE-RELATED"/>
    <property type="match status" value="1"/>
</dbReference>
<evidence type="ECO:0000313" key="12">
    <source>
        <dbReference type="Proteomes" id="UP000182149"/>
    </source>
</evidence>
<evidence type="ECO:0000313" key="11">
    <source>
        <dbReference type="EMBL" id="OJG12245.1"/>
    </source>
</evidence>
<accession>A0A1L8QXN6</accession>
<dbReference type="Proteomes" id="UP000813384">
    <property type="component" value="Unassembled WGS sequence"/>
</dbReference>
<comment type="pathway">
    <text evidence="8">Cofactor biosynthesis; coenzyme A biosynthesis; CoA from (R)-pantothenate: step 5/5.</text>
</comment>
<dbReference type="EMBL" id="JAJJVO010000142">
    <property type="protein sequence ID" value="MCC9274515.1"/>
    <property type="molecule type" value="Genomic_DNA"/>
</dbReference>
<dbReference type="InterPro" id="IPR001977">
    <property type="entry name" value="Depp_CoAkinase"/>
</dbReference>
<dbReference type="PANTHER" id="PTHR10695:SF46">
    <property type="entry name" value="BIFUNCTIONAL COENZYME A SYNTHASE-RELATED"/>
    <property type="match status" value="1"/>
</dbReference>
<dbReference type="GO" id="GO:0005524">
    <property type="term" value="F:ATP binding"/>
    <property type="evidence" value="ECO:0007669"/>
    <property type="project" value="UniProtKB-UniRule"/>
</dbReference>
<protein>
    <recommendedName>
        <fullName evidence="8 9">Dephospho-CoA kinase</fullName>
        <ecNumber evidence="8 9">2.7.1.24</ecNumber>
    </recommendedName>
    <alternativeName>
        <fullName evidence="8">Dephosphocoenzyme A kinase</fullName>
    </alternativeName>
</protein>
<keyword evidence="3 8" id="KW-0808">Transferase</keyword>
<dbReference type="CDD" id="cd02022">
    <property type="entry name" value="DPCK"/>
    <property type="match status" value="1"/>
</dbReference>
<dbReference type="Proteomes" id="UP000182149">
    <property type="component" value="Unassembled WGS sequence"/>
</dbReference>
<dbReference type="Gene3D" id="3.40.50.300">
    <property type="entry name" value="P-loop containing nucleotide triphosphate hydrolases"/>
    <property type="match status" value="1"/>
</dbReference>
<dbReference type="NCBIfam" id="TIGR00152">
    <property type="entry name" value="dephospho-CoA kinase"/>
    <property type="match status" value="1"/>
</dbReference>
<keyword evidence="5 8" id="KW-0418">Kinase</keyword>
<comment type="caution">
    <text evidence="11">The sequence shown here is derived from an EMBL/GenBank/DDBJ whole genome shotgun (WGS) entry which is preliminary data.</text>
</comment>
<reference evidence="11 12" key="1">
    <citation type="submission" date="2014-12" db="EMBL/GenBank/DDBJ databases">
        <title>Draft genome sequences of 29 type strains of Enterococci.</title>
        <authorList>
            <person name="Zhong Z."/>
            <person name="Sun Z."/>
            <person name="Liu W."/>
            <person name="Zhang W."/>
            <person name="Zhang H."/>
        </authorList>
    </citation>
    <scope>NUCLEOTIDE SEQUENCE [LARGE SCALE GENOMIC DNA]</scope>
    <source>
        <strain evidence="11 12">DSM 17690</strain>
    </source>
</reference>
<name>A0A1L8QXN6_9ENTE</name>
<evidence type="ECO:0000256" key="5">
    <source>
        <dbReference type="ARBA" id="ARBA00022777"/>
    </source>
</evidence>
<gene>
    <name evidence="8 10" type="primary">coaE</name>
    <name evidence="10" type="ORF">K8V42_09520</name>
    <name evidence="11" type="ORF">RU93_GL000175</name>
</gene>
<dbReference type="RefSeq" id="WP_071873729.1">
    <property type="nucleotide sequence ID" value="NZ_JBHSHF010000002.1"/>
</dbReference>
<proteinExistence type="inferred from homology"/>
<evidence type="ECO:0000256" key="8">
    <source>
        <dbReference type="HAMAP-Rule" id="MF_00376"/>
    </source>
</evidence>
<comment type="subcellular location">
    <subcellularLocation>
        <location evidence="8">Cytoplasm</location>
    </subcellularLocation>
</comment>
<dbReference type="GO" id="GO:0005737">
    <property type="term" value="C:cytoplasm"/>
    <property type="evidence" value="ECO:0007669"/>
    <property type="project" value="UniProtKB-SubCell"/>
</dbReference>
<evidence type="ECO:0000256" key="9">
    <source>
        <dbReference type="NCBIfam" id="TIGR00152"/>
    </source>
</evidence>
<evidence type="ECO:0000256" key="7">
    <source>
        <dbReference type="ARBA" id="ARBA00022993"/>
    </source>
</evidence>